<keyword evidence="1" id="KW-1133">Transmembrane helix</keyword>
<feature type="transmembrane region" description="Helical" evidence="1">
    <location>
        <begin position="377"/>
        <end position="396"/>
    </location>
</feature>
<feature type="transmembrane region" description="Helical" evidence="1">
    <location>
        <begin position="351"/>
        <end position="371"/>
    </location>
</feature>
<keyword evidence="1" id="KW-0472">Membrane</keyword>
<keyword evidence="3" id="KW-1185">Reference proteome</keyword>
<feature type="transmembrane region" description="Helical" evidence="1">
    <location>
        <begin position="103"/>
        <end position="122"/>
    </location>
</feature>
<accession>A0A4R6WEF1</accession>
<dbReference type="Pfam" id="PF19863">
    <property type="entry name" value="DUF6337"/>
    <property type="match status" value="1"/>
</dbReference>
<feature type="transmembrane region" description="Helical" evidence="1">
    <location>
        <begin position="174"/>
        <end position="207"/>
    </location>
</feature>
<dbReference type="AlphaFoldDB" id="A0A4R6WEF1"/>
<sequence length="402" mass="46360">MGLVALILTVILIVILDRRMYNTYYTPSIFLSVPFLAICILYDLNAERLGYYKLNYDVLYIWVFGLFFFWFAGVITNLIVPVKIVPRSTLEKENDVIIFSKKLTSFTFFLSIILTYFLYNAFRLYITSGGDVVEEYLGKGFQAHLILQLKFLSIFSFLSLFVKGKKVHKLQSSYIVFVSLALSVFYGTKSGILLLLISYFFAWVFFFNKRITLVHIISALVFGFGVFYISYSMVFGDWAPVEDIFNHMILYYVSGTAGMNAYFSSFGSTGLEPEMIFRPIFNTIALISGNREEVKVAFSDIFTNIGEGRVINVRTFFGTLYMYGGTKIAILAIFIFSFICHLILKKGLLTYNLMYLALYTFILSIICFGWFDFYFNSLLFYETIAFALFLNLIFLTKKRNAT</sequence>
<dbReference type="InterPro" id="IPR045918">
    <property type="entry name" value="DUF6337"/>
</dbReference>
<comment type="caution">
    <text evidence="2">The sequence shown here is derived from an EMBL/GenBank/DDBJ whole genome shotgun (WGS) entry which is preliminary data.</text>
</comment>
<keyword evidence="1" id="KW-0812">Transmembrane</keyword>
<feature type="transmembrane region" description="Helical" evidence="1">
    <location>
        <begin position="213"/>
        <end position="232"/>
    </location>
</feature>
<organism evidence="2 3">
    <name type="scientific">Sphingobacterium yanglingense</name>
    <dbReference type="NCBI Taxonomy" id="1437280"/>
    <lineage>
        <taxon>Bacteria</taxon>
        <taxon>Pseudomonadati</taxon>
        <taxon>Bacteroidota</taxon>
        <taxon>Sphingobacteriia</taxon>
        <taxon>Sphingobacteriales</taxon>
        <taxon>Sphingobacteriaceae</taxon>
        <taxon>Sphingobacterium</taxon>
    </lineage>
</organism>
<feature type="transmembrane region" description="Helical" evidence="1">
    <location>
        <begin position="59"/>
        <end position="82"/>
    </location>
</feature>
<gene>
    <name evidence="2" type="ORF">CLV99_4554</name>
</gene>
<protein>
    <submittedName>
        <fullName evidence="2">Oligosaccharide repeat unit polymerase</fullName>
    </submittedName>
</protein>
<dbReference type="EMBL" id="SNYV01000019">
    <property type="protein sequence ID" value="TDQ73500.1"/>
    <property type="molecule type" value="Genomic_DNA"/>
</dbReference>
<feature type="transmembrane region" description="Helical" evidence="1">
    <location>
        <begin position="320"/>
        <end position="344"/>
    </location>
</feature>
<dbReference type="NCBIfam" id="TIGR04370">
    <property type="entry name" value="glyco_rpt_poly"/>
    <property type="match status" value="1"/>
</dbReference>
<evidence type="ECO:0000313" key="3">
    <source>
        <dbReference type="Proteomes" id="UP000295292"/>
    </source>
</evidence>
<feature type="transmembrane region" description="Helical" evidence="1">
    <location>
        <begin position="244"/>
        <end position="263"/>
    </location>
</feature>
<evidence type="ECO:0000256" key="1">
    <source>
        <dbReference type="SAM" id="Phobius"/>
    </source>
</evidence>
<evidence type="ECO:0000313" key="2">
    <source>
        <dbReference type="EMBL" id="TDQ73500.1"/>
    </source>
</evidence>
<dbReference type="OrthoDB" id="706090at2"/>
<dbReference type="RefSeq" id="WP_133586676.1">
    <property type="nucleotide sequence ID" value="NZ_SNYV01000019.1"/>
</dbReference>
<feature type="transmembrane region" description="Helical" evidence="1">
    <location>
        <begin position="142"/>
        <end position="162"/>
    </location>
</feature>
<proteinExistence type="predicted"/>
<name>A0A4R6WEF1_9SPHI</name>
<reference evidence="2 3" key="1">
    <citation type="submission" date="2019-03" db="EMBL/GenBank/DDBJ databases">
        <title>Genomic Encyclopedia of Archaeal and Bacterial Type Strains, Phase II (KMG-II): from individual species to whole genera.</title>
        <authorList>
            <person name="Goeker M."/>
        </authorList>
    </citation>
    <scope>NUCLEOTIDE SEQUENCE [LARGE SCALE GENOMIC DNA]</scope>
    <source>
        <strain evidence="2 3">DSM 28353</strain>
    </source>
</reference>
<dbReference type="Proteomes" id="UP000295292">
    <property type="component" value="Unassembled WGS sequence"/>
</dbReference>